<evidence type="ECO:0000256" key="6">
    <source>
        <dbReference type="ARBA" id="ARBA00022824"/>
    </source>
</evidence>
<keyword evidence="11 13" id="KW-0472">Membrane</keyword>
<reference evidence="14 15" key="1">
    <citation type="submission" date="2024-08" db="EMBL/GenBank/DDBJ databases">
        <title>The draft genome of Apodemus speciosus.</title>
        <authorList>
            <person name="Nabeshima K."/>
            <person name="Suzuki S."/>
            <person name="Onuma M."/>
        </authorList>
    </citation>
    <scope>NUCLEOTIDE SEQUENCE [LARGE SCALE GENOMIC DNA]</scope>
    <source>
        <strain evidence="14">IB14-021</strain>
    </source>
</reference>
<dbReference type="Gene3D" id="1.10.630.10">
    <property type="entry name" value="Cytochrome P450"/>
    <property type="match status" value="1"/>
</dbReference>
<comment type="cofactor">
    <cofactor evidence="1">
        <name>heme</name>
        <dbReference type="ChEBI" id="CHEBI:30413"/>
    </cofactor>
</comment>
<evidence type="ECO:0000256" key="13">
    <source>
        <dbReference type="SAM" id="Phobius"/>
    </source>
</evidence>
<comment type="function">
    <text evidence="12">Cytochromes P450 are a group of heme-thiolate monooxygenases. In liver microsomes, this enzyme is involved in an NADPH-dependent electron transport pathway. It oxidizes a variety of structurally unrelated compounds, including steroids, fatty acids, and xenobiotics.</text>
</comment>
<keyword evidence="10" id="KW-0503">Monooxygenase</keyword>
<sequence length="194" mass="21788">MELLTGTGLWPVAIFTVIFILLVDLMHQRQCWSSRYPPRPLLWPVLGNLLQVDLDNLPYSLYKLQNRYGAVFSLQMAWKPVVVINGLKVMQEVLVTCGEDTADRPPVPIFEYWGVKSRSQGVNVGMGKKSLEESVTKEASYLCDAFTAQAGGFLREFQELIRLFVECWLHCSGSWAGHLLNSGIRRSGGTSPSH</sequence>
<dbReference type="InterPro" id="IPR036396">
    <property type="entry name" value="Cyt_P450_sf"/>
</dbReference>
<dbReference type="SUPFAM" id="SSF48264">
    <property type="entry name" value="Cytochrome P450"/>
    <property type="match status" value="1"/>
</dbReference>
<evidence type="ECO:0000256" key="1">
    <source>
        <dbReference type="ARBA" id="ARBA00001971"/>
    </source>
</evidence>
<dbReference type="InterPro" id="IPR001128">
    <property type="entry name" value="Cyt_P450"/>
</dbReference>
<dbReference type="InterPro" id="IPR050182">
    <property type="entry name" value="Cytochrome_P450_fam2"/>
</dbReference>
<keyword evidence="15" id="KW-1185">Reference proteome</keyword>
<organism evidence="14 15">
    <name type="scientific">Apodemus speciosus</name>
    <name type="common">Large Japanese field mouse</name>
    <dbReference type="NCBI Taxonomy" id="105296"/>
    <lineage>
        <taxon>Eukaryota</taxon>
        <taxon>Metazoa</taxon>
        <taxon>Chordata</taxon>
        <taxon>Craniata</taxon>
        <taxon>Vertebrata</taxon>
        <taxon>Euteleostomi</taxon>
        <taxon>Mammalia</taxon>
        <taxon>Eutheria</taxon>
        <taxon>Euarchontoglires</taxon>
        <taxon>Glires</taxon>
        <taxon>Rodentia</taxon>
        <taxon>Myomorpha</taxon>
        <taxon>Muroidea</taxon>
        <taxon>Muridae</taxon>
        <taxon>Murinae</taxon>
        <taxon>Apodemus</taxon>
    </lineage>
</organism>
<feature type="transmembrane region" description="Helical" evidence="13">
    <location>
        <begin position="6"/>
        <end position="26"/>
    </location>
</feature>
<name>A0ABQ0FK90_APOSI</name>
<keyword evidence="5" id="KW-0479">Metal-binding</keyword>
<dbReference type="PRINTS" id="PR00463">
    <property type="entry name" value="EP450I"/>
</dbReference>
<dbReference type="PANTHER" id="PTHR24300">
    <property type="entry name" value="CYTOCHROME P450 508A4-RELATED"/>
    <property type="match status" value="1"/>
</dbReference>
<accession>A0ABQ0FK90</accession>
<evidence type="ECO:0000313" key="15">
    <source>
        <dbReference type="Proteomes" id="UP001623349"/>
    </source>
</evidence>
<comment type="similarity">
    <text evidence="3">Belongs to the cytochrome P450 family.</text>
</comment>
<evidence type="ECO:0000256" key="8">
    <source>
        <dbReference type="ARBA" id="ARBA00023002"/>
    </source>
</evidence>
<keyword evidence="13" id="KW-0812">Transmembrane</keyword>
<keyword evidence="8" id="KW-0560">Oxidoreductase</keyword>
<evidence type="ECO:0000256" key="4">
    <source>
        <dbReference type="ARBA" id="ARBA00022617"/>
    </source>
</evidence>
<evidence type="ECO:0000256" key="5">
    <source>
        <dbReference type="ARBA" id="ARBA00022723"/>
    </source>
</evidence>
<comment type="subcellular location">
    <subcellularLocation>
        <location evidence="2">Microsome membrane</location>
    </subcellularLocation>
</comment>
<evidence type="ECO:0000256" key="3">
    <source>
        <dbReference type="ARBA" id="ARBA00010617"/>
    </source>
</evidence>
<dbReference type="Pfam" id="PF00067">
    <property type="entry name" value="p450"/>
    <property type="match status" value="1"/>
</dbReference>
<keyword evidence="9" id="KW-0408">Iron</keyword>
<dbReference type="PANTHER" id="PTHR24300:SF119">
    <property type="entry name" value="CYTOCHROME P450-RELATED"/>
    <property type="match status" value="1"/>
</dbReference>
<keyword evidence="13" id="KW-1133">Transmembrane helix</keyword>
<keyword evidence="7" id="KW-0492">Microsome</keyword>
<evidence type="ECO:0000256" key="10">
    <source>
        <dbReference type="ARBA" id="ARBA00023033"/>
    </source>
</evidence>
<evidence type="ECO:0000256" key="7">
    <source>
        <dbReference type="ARBA" id="ARBA00022848"/>
    </source>
</evidence>
<dbReference type="InterPro" id="IPR002401">
    <property type="entry name" value="Cyt_P450_E_grp-I"/>
</dbReference>
<protein>
    <submittedName>
        <fullName evidence="14">Cytochrome P450 2D9</fullName>
    </submittedName>
</protein>
<evidence type="ECO:0000256" key="2">
    <source>
        <dbReference type="ARBA" id="ARBA00004524"/>
    </source>
</evidence>
<evidence type="ECO:0000256" key="12">
    <source>
        <dbReference type="ARBA" id="ARBA00037347"/>
    </source>
</evidence>
<evidence type="ECO:0000256" key="9">
    <source>
        <dbReference type="ARBA" id="ARBA00023004"/>
    </source>
</evidence>
<dbReference type="Proteomes" id="UP001623349">
    <property type="component" value="Unassembled WGS sequence"/>
</dbReference>
<evidence type="ECO:0000313" key="14">
    <source>
        <dbReference type="EMBL" id="GAB1299661.1"/>
    </source>
</evidence>
<keyword evidence="4" id="KW-0349">Heme</keyword>
<comment type="caution">
    <text evidence="14">The sequence shown here is derived from an EMBL/GenBank/DDBJ whole genome shotgun (WGS) entry which is preliminary data.</text>
</comment>
<evidence type="ECO:0000256" key="11">
    <source>
        <dbReference type="ARBA" id="ARBA00023136"/>
    </source>
</evidence>
<dbReference type="EMBL" id="BAAFST010000015">
    <property type="protein sequence ID" value="GAB1299661.1"/>
    <property type="molecule type" value="Genomic_DNA"/>
</dbReference>
<proteinExistence type="inferred from homology"/>
<gene>
    <name evidence="14" type="ORF">APTSU1_001489700</name>
</gene>
<keyword evidence="6" id="KW-0256">Endoplasmic reticulum</keyword>